<feature type="domain" description="DUF305" evidence="3">
    <location>
        <begin position="55"/>
        <end position="209"/>
    </location>
</feature>
<proteinExistence type="predicted"/>
<dbReference type="InterPro" id="IPR012347">
    <property type="entry name" value="Ferritin-like"/>
</dbReference>
<dbReference type="PANTHER" id="PTHR36933">
    <property type="entry name" value="SLL0788 PROTEIN"/>
    <property type="match status" value="1"/>
</dbReference>
<dbReference type="EMBL" id="CADCTE010000008">
    <property type="protein sequence ID" value="CAA9213143.1"/>
    <property type="molecule type" value="Genomic_DNA"/>
</dbReference>
<gene>
    <name evidence="4" type="ORF">AVDCRST_MAG83-193</name>
</gene>
<dbReference type="Gene3D" id="1.20.1260.10">
    <property type="match status" value="1"/>
</dbReference>
<feature type="compositionally biased region" description="Gly residues" evidence="1">
    <location>
        <begin position="114"/>
        <end position="139"/>
    </location>
</feature>
<dbReference type="PROSITE" id="PS51257">
    <property type="entry name" value="PROKAR_LIPOPROTEIN"/>
    <property type="match status" value="1"/>
</dbReference>
<dbReference type="AlphaFoldDB" id="A0A6J4H5B6"/>
<dbReference type="RefSeq" id="WP_294563590.1">
    <property type="nucleotide sequence ID" value="NZ_CADCTE010000008.1"/>
</dbReference>
<feature type="region of interest" description="Disordered" evidence="1">
    <location>
        <begin position="24"/>
        <end position="48"/>
    </location>
</feature>
<evidence type="ECO:0000256" key="1">
    <source>
        <dbReference type="SAM" id="MobiDB-lite"/>
    </source>
</evidence>
<organism evidence="4">
    <name type="scientific">uncultured Arthrobacter sp</name>
    <dbReference type="NCBI Taxonomy" id="114050"/>
    <lineage>
        <taxon>Bacteria</taxon>
        <taxon>Bacillati</taxon>
        <taxon>Actinomycetota</taxon>
        <taxon>Actinomycetes</taxon>
        <taxon>Micrococcales</taxon>
        <taxon>Micrococcaceae</taxon>
        <taxon>Arthrobacter</taxon>
        <taxon>environmental samples</taxon>
    </lineage>
</organism>
<accession>A0A6J4H5B6</accession>
<dbReference type="InterPro" id="IPR005183">
    <property type="entry name" value="DUF305_CopM-like"/>
</dbReference>
<sequence>MKRYSTLTGLALVLVLAGCGAGPEAGHGSAHDSGQAPTSASGSPTVSAGLSNAADVEFAAGMIPHHEQAVEMSDSMLAKAGIDPEVTALATRIKAAQAPEIRTMKAWLDDWGKPGAGGGSGAGHGSGHGGEAAGTGSGMMSGEQLEELAGAEGDEASQLFLAGMIEHHKGAIDMAEQELEAGADPGAKDLAASIVQAQESEIKEMEALLAGL</sequence>
<evidence type="ECO:0000259" key="3">
    <source>
        <dbReference type="Pfam" id="PF03713"/>
    </source>
</evidence>
<feature type="compositionally biased region" description="Polar residues" evidence="1">
    <location>
        <begin position="35"/>
        <end position="48"/>
    </location>
</feature>
<feature type="region of interest" description="Disordered" evidence="1">
    <location>
        <begin position="112"/>
        <end position="139"/>
    </location>
</feature>
<name>A0A6J4H5B6_9MICC</name>
<keyword evidence="2" id="KW-0732">Signal</keyword>
<evidence type="ECO:0000256" key="2">
    <source>
        <dbReference type="SAM" id="SignalP"/>
    </source>
</evidence>
<reference evidence="4" key="1">
    <citation type="submission" date="2020-02" db="EMBL/GenBank/DDBJ databases">
        <authorList>
            <person name="Meier V. D."/>
        </authorList>
    </citation>
    <scope>NUCLEOTIDE SEQUENCE</scope>
    <source>
        <strain evidence="4">AVDCRST_MAG83</strain>
    </source>
</reference>
<feature type="chain" id="PRO_5039531788" evidence="2">
    <location>
        <begin position="22"/>
        <end position="212"/>
    </location>
</feature>
<evidence type="ECO:0000313" key="4">
    <source>
        <dbReference type="EMBL" id="CAA9213143.1"/>
    </source>
</evidence>
<dbReference type="Pfam" id="PF03713">
    <property type="entry name" value="DUF305"/>
    <property type="match status" value="1"/>
</dbReference>
<feature type="signal peptide" evidence="2">
    <location>
        <begin position="1"/>
        <end position="21"/>
    </location>
</feature>
<protein>
    <submittedName>
        <fullName evidence="4">Multicopper oxidase</fullName>
    </submittedName>
</protein>
<dbReference type="PANTHER" id="PTHR36933:SF1">
    <property type="entry name" value="SLL0788 PROTEIN"/>
    <property type="match status" value="1"/>
</dbReference>